<organism evidence="1 2">
    <name type="scientific">Pseudooceanicola lipolyticus</name>
    <dbReference type="NCBI Taxonomy" id="2029104"/>
    <lineage>
        <taxon>Bacteria</taxon>
        <taxon>Pseudomonadati</taxon>
        <taxon>Pseudomonadota</taxon>
        <taxon>Alphaproteobacteria</taxon>
        <taxon>Rhodobacterales</taxon>
        <taxon>Paracoccaceae</taxon>
        <taxon>Pseudooceanicola</taxon>
    </lineage>
</organism>
<accession>A0A2M8IU47</accession>
<keyword evidence="2" id="KW-1185">Reference proteome</keyword>
<dbReference type="EMBL" id="PGTB01000247">
    <property type="protein sequence ID" value="PJE34064.1"/>
    <property type="molecule type" value="Genomic_DNA"/>
</dbReference>
<dbReference type="Proteomes" id="UP000231553">
    <property type="component" value="Unassembled WGS sequence"/>
</dbReference>
<gene>
    <name evidence="1" type="ORF">CVM52_24225</name>
</gene>
<feature type="non-terminal residue" evidence="1">
    <location>
        <position position="41"/>
    </location>
</feature>
<name>A0A2M8IU47_9RHOB</name>
<dbReference type="AlphaFoldDB" id="A0A2M8IU47"/>
<proteinExistence type="predicted"/>
<reference evidence="1 2" key="1">
    <citation type="journal article" date="2018" name="Int. J. Syst. Evol. Microbiol.">
        <title>Pseudooceanicola lipolyticus sp. nov., a marine alphaproteobacterium, reclassification of Oceanicola flagellatus as Pseudooceanicola flagellatus comb. nov. and emended description of the genus Pseudooceanicola.</title>
        <authorList>
            <person name="Huang M.-M."/>
            <person name="Guo L.-L."/>
            <person name="Wu Y.-H."/>
            <person name="Lai Q.-L."/>
            <person name="Shao Z.-Z."/>
            <person name="Wang C.-S."/>
            <person name="Wu M."/>
            <person name="Xu X.-W."/>
        </authorList>
    </citation>
    <scope>NUCLEOTIDE SEQUENCE [LARGE SCALE GENOMIC DNA]</scope>
    <source>
        <strain evidence="1 2">157</strain>
    </source>
</reference>
<protein>
    <submittedName>
        <fullName evidence="1">Dihydroorotate dehydrogenase (Quinone)</fullName>
    </submittedName>
</protein>
<evidence type="ECO:0000313" key="2">
    <source>
        <dbReference type="Proteomes" id="UP000231553"/>
    </source>
</evidence>
<evidence type="ECO:0000313" key="1">
    <source>
        <dbReference type="EMBL" id="PJE34064.1"/>
    </source>
</evidence>
<comment type="caution">
    <text evidence="1">The sequence shown here is derived from an EMBL/GenBank/DDBJ whole genome shotgun (WGS) entry which is preliminary data.</text>
</comment>
<sequence>MSLAERAGLAALHRVDPETAHGLALRAVRLGLAGGGGPVTS</sequence>